<accession>A0A0H3DH57</accession>
<name>A0A0H3DH57_AMYMU</name>
<gene>
    <name evidence="2" type="ordered locus">AMED_7814</name>
</gene>
<feature type="region of interest" description="Disordered" evidence="1">
    <location>
        <begin position="45"/>
        <end position="126"/>
    </location>
</feature>
<reference evidence="2 3" key="1">
    <citation type="journal article" date="2010" name="Cell Res.">
        <title>Complete genome sequence of the rifamycin SV-producing Amycolatopsis mediterranei U32 revealed its genetic characteristics in phylogeny and metabolism.</title>
        <authorList>
            <person name="Zhao W."/>
            <person name="Zhong Y."/>
            <person name="Yuan H."/>
            <person name="Wang J."/>
            <person name="Zheng H."/>
            <person name="Wang Y."/>
            <person name="Cen X."/>
            <person name="Xu F."/>
            <person name="Bai J."/>
            <person name="Han X."/>
            <person name="Lu G."/>
            <person name="Zhu Y."/>
            <person name="Shao Z."/>
            <person name="Yan H."/>
            <person name="Li C."/>
            <person name="Peng N."/>
            <person name="Zhang Z."/>
            <person name="Zhang Y."/>
            <person name="Lin W."/>
            <person name="Fan Y."/>
            <person name="Qin Z."/>
            <person name="Hu Y."/>
            <person name="Zhu B."/>
            <person name="Wang S."/>
            <person name="Ding X."/>
            <person name="Zhao G.P."/>
        </authorList>
    </citation>
    <scope>NUCLEOTIDE SEQUENCE [LARGE SCALE GENOMIC DNA]</scope>
    <source>
        <strain evidence="3">U-32</strain>
    </source>
</reference>
<dbReference type="EMBL" id="CP002000">
    <property type="protein sequence ID" value="ADJ49522.1"/>
    <property type="molecule type" value="Genomic_DNA"/>
</dbReference>
<feature type="region of interest" description="Disordered" evidence="1">
    <location>
        <begin position="1"/>
        <end position="23"/>
    </location>
</feature>
<feature type="compositionally biased region" description="Polar residues" evidence="1">
    <location>
        <begin position="1"/>
        <end position="12"/>
    </location>
</feature>
<evidence type="ECO:0000313" key="2">
    <source>
        <dbReference type="EMBL" id="ADJ49522.1"/>
    </source>
</evidence>
<dbReference type="OrthoDB" id="5149983at2"/>
<dbReference type="KEGG" id="amd:AMED_7814"/>
<dbReference type="HOGENOM" id="CLU_1976919_0_0_11"/>
<sequence>MTSGRTQTQQPLTGAPRTKYHGQCANFPYQATTSTENARRRFRLGRGNRVEAPDRLALTRMNSPRAGYAADMTTSPFEPDPKLGEQDIAAADPGQGAPNTAEGFGAGETGPDVIIPEDAGTEEDPR</sequence>
<protein>
    <submittedName>
        <fullName evidence="2">Uncharacterized protein</fullName>
    </submittedName>
</protein>
<proteinExistence type="predicted"/>
<organism evidence="2 3">
    <name type="scientific">Amycolatopsis mediterranei (strain U-32)</name>
    <dbReference type="NCBI Taxonomy" id="749927"/>
    <lineage>
        <taxon>Bacteria</taxon>
        <taxon>Bacillati</taxon>
        <taxon>Actinomycetota</taxon>
        <taxon>Actinomycetes</taxon>
        <taxon>Pseudonocardiales</taxon>
        <taxon>Pseudonocardiaceae</taxon>
        <taxon>Amycolatopsis</taxon>
    </lineage>
</organism>
<evidence type="ECO:0000256" key="1">
    <source>
        <dbReference type="SAM" id="MobiDB-lite"/>
    </source>
</evidence>
<dbReference type="AlphaFoldDB" id="A0A0H3DH57"/>
<evidence type="ECO:0000313" key="3">
    <source>
        <dbReference type="Proteomes" id="UP000000328"/>
    </source>
</evidence>
<dbReference type="PATRIC" id="fig|749927.5.peg.8122"/>
<dbReference type="Proteomes" id="UP000000328">
    <property type="component" value="Chromosome"/>
</dbReference>